<proteinExistence type="predicted"/>
<dbReference type="Pfam" id="PF01535">
    <property type="entry name" value="PPR"/>
    <property type="match status" value="2"/>
</dbReference>
<name>A0A6V7QD37_ANACO</name>
<feature type="compositionally biased region" description="Basic and acidic residues" evidence="4">
    <location>
        <begin position="31"/>
        <end position="46"/>
    </location>
</feature>
<feature type="repeat" description="PPR" evidence="3">
    <location>
        <begin position="374"/>
        <end position="408"/>
    </location>
</feature>
<dbReference type="GO" id="GO:0009451">
    <property type="term" value="P:RNA modification"/>
    <property type="evidence" value="ECO:0007669"/>
    <property type="project" value="InterPro"/>
</dbReference>
<dbReference type="GO" id="GO:0003723">
    <property type="term" value="F:RNA binding"/>
    <property type="evidence" value="ECO:0007669"/>
    <property type="project" value="InterPro"/>
</dbReference>
<evidence type="ECO:0000256" key="4">
    <source>
        <dbReference type="SAM" id="MobiDB-lite"/>
    </source>
</evidence>
<accession>A0A6V7QD37</accession>
<dbReference type="AlphaFoldDB" id="A0A6V7QD37"/>
<protein>
    <recommendedName>
        <fullName evidence="6">Pentatricopeptide repeat-containing protein</fullName>
    </recommendedName>
</protein>
<dbReference type="PANTHER" id="PTHR47926">
    <property type="entry name" value="PENTATRICOPEPTIDE REPEAT-CONTAINING PROTEIN"/>
    <property type="match status" value="1"/>
</dbReference>
<evidence type="ECO:0000313" key="5">
    <source>
        <dbReference type="EMBL" id="CAD1841104.1"/>
    </source>
</evidence>
<dbReference type="FunFam" id="1.25.40.10:FF:000144">
    <property type="entry name" value="Pentatricopeptide repeat-containing protein, mitochondrial"/>
    <property type="match status" value="1"/>
</dbReference>
<dbReference type="Pfam" id="PF13041">
    <property type="entry name" value="PPR_2"/>
    <property type="match status" value="2"/>
</dbReference>
<evidence type="ECO:0000256" key="3">
    <source>
        <dbReference type="PROSITE-ProRule" id="PRU00708"/>
    </source>
</evidence>
<dbReference type="Gene3D" id="1.25.40.10">
    <property type="entry name" value="Tetratricopeptide repeat domain"/>
    <property type="match status" value="2"/>
</dbReference>
<feature type="region of interest" description="Disordered" evidence="4">
    <location>
        <begin position="19"/>
        <end position="94"/>
    </location>
</feature>
<dbReference type="InterPro" id="IPR002885">
    <property type="entry name" value="PPR_rpt"/>
</dbReference>
<evidence type="ECO:0000256" key="1">
    <source>
        <dbReference type="ARBA" id="ARBA00022737"/>
    </source>
</evidence>
<feature type="repeat" description="PPR" evidence="3">
    <location>
        <begin position="272"/>
        <end position="306"/>
    </location>
</feature>
<keyword evidence="1" id="KW-0677">Repeat</keyword>
<dbReference type="PANTHER" id="PTHR47926:SF452">
    <property type="entry name" value="PENTATRICOPEPTIDE REPEAT-CONTAINING PROTEIN"/>
    <property type="match status" value="1"/>
</dbReference>
<dbReference type="EMBL" id="LR862135">
    <property type="protein sequence ID" value="CAD1841104.1"/>
    <property type="molecule type" value="Genomic_DNA"/>
</dbReference>
<reference evidence="5" key="1">
    <citation type="submission" date="2020-07" db="EMBL/GenBank/DDBJ databases">
        <authorList>
            <person name="Lin J."/>
        </authorList>
    </citation>
    <scope>NUCLEOTIDE SEQUENCE</scope>
</reference>
<gene>
    <name evidence="5" type="ORF">CB5_LOCUS24315</name>
</gene>
<feature type="compositionally biased region" description="Basic residues" evidence="4">
    <location>
        <begin position="54"/>
        <end position="65"/>
    </location>
</feature>
<dbReference type="NCBIfam" id="TIGR00756">
    <property type="entry name" value="PPR"/>
    <property type="match status" value="2"/>
</dbReference>
<sequence length="441" mass="49580">MLGTKFPFLPALVRPNHHRARVPLAAPDDSDPSRTPEPDLEPDRPVRVSPKLSRWSRARSIRSGRTRLDWPALRKRTARPSPLPPPPPHQRDLHGLGRHRVTAEHSVNAALGQFEHCLIDRGCPVNTHLFSGYFQRPIASSEFRVLLQSCTDARSFDQAKKIHFRIREAGFEKNRDLLPKLVKLYSVCGRIDVARQLFDKMRKSNLDVFVWTAMICAYVGNGSPIEGVKLFVEMLADGVRPDSYTFSALLKASADLDVDCAQKVFDRIKHRDVVSWSSMIQACSRIENYAESISLFSAMQFEELLRPNELTIVSLLPTCGFYSSLRKGQAIHAFAIRNGFRENPIVGSALVSMYSRCGEPEIAYSIFNGLERKNIILWTSMIEGFALNGKFDMAMDLFKTMQECGIKPNYVTSVVVLSACSHGGLVDEGLEILKTMPQKFG</sequence>
<keyword evidence="2" id="KW-0809">Transit peptide</keyword>
<dbReference type="PROSITE" id="PS51375">
    <property type="entry name" value="PPR"/>
    <property type="match status" value="3"/>
</dbReference>
<feature type="repeat" description="PPR" evidence="3">
    <location>
        <begin position="207"/>
        <end position="241"/>
    </location>
</feature>
<organism evidence="5">
    <name type="scientific">Ananas comosus var. bracteatus</name>
    <name type="common">red pineapple</name>
    <dbReference type="NCBI Taxonomy" id="296719"/>
    <lineage>
        <taxon>Eukaryota</taxon>
        <taxon>Viridiplantae</taxon>
        <taxon>Streptophyta</taxon>
        <taxon>Embryophyta</taxon>
        <taxon>Tracheophyta</taxon>
        <taxon>Spermatophyta</taxon>
        <taxon>Magnoliopsida</taxon>
        <taxon>Liliopsida</taxon>
        <taxon>Poales</taxon>
        <taxon>Bromeliaceae</taxon>
        <taxon>Bromelioideae</taxon>
        <taxon>Ananas</taxon>
    </lineage>
</organism>
<evidence type="ECO:0008006" key="6">
    <source>
        <dbReference type="Google" id="ProtNLM"/>
    </source>
</evidence>
<evidence type="ECO:0000256" key="2">
    <source>
        <dbReference type="ARBA" id="ARBA00022946"/>
    </source>
</evidence>
<dbReference type="InterPro" id="IPR011990">
    <property type="entry name" value="TPR-like_helical_dom_sf"/>
</dbReference>
<dbReference type="InterPro" id="IPR046960">
    <property type="entry name" value="PPR_At4g14850-like_plant"/>
</dbReference>